<dbReference type="GO" id="GO:0005783">
    <property type="term" value="C:endoplasmic reticulum"/>
    <property type="evidence" value="ECO:0007669"/>
    <property type="project" value="TreeGrafter"/>
</dbReference>
<dbReference type="InterPro" id="IPR003737">
    <property type="entry name" value="GlcNAc_PI_deacetylase-related"/>
</dbReference>
<protein>
    <recommendedName>
        <fullName evidence="2">N-acetylglucosaminylphosphatidylinositol deacetylase</fullName>
        <ecNumber evidence="2">3.5.1.89</ecNumber>
    </recommendedName>
</protein>
<dbReference type="UniPathway" id="UPA00196"/>
<dbReference type="PANTHER" id="PTHR12993:SF11">
    <property type="entry name" value="N-ACETYLGLUCOSAMINYL-PHOSPHATIDYLINOSITOL DE-N-ACETYLASE"/>
    <property type="match status" value="1"/>
</dbReference>
<name>A0A1G4GZY3_PLAVI</name>
<dbReference type="EC" id="3.5.1.89" evidence="2"/>
<dbReference type="VEuPathDB" id="PlasmoDB:PVP01_1124800"/>
<feature type="transmembrane region" description="Helical" evidence="3">
    <location>
        <begin position="12"/>
        <end position="30"/>
    </location>
</feature>
<dbReference type="VEuPathDB" id="PlasmoDB:PVPAM_110028900"/>
<dbReference type="Pfam" id="PF02585">
    <property type="entry name" value="PIG-L"/>
    <property type="match status" value="1"/>
</dbReference>
<evidence type="ECO:0000256" key="2">
    <source>
        <dbReference type="ARBA" id="ARBA00012176"/>
    </source>
</evidence>
<dbReference type="Proteomes" id="UP000196402">
    <property type="component" value="Chromosome 11"/>
</dbReference>
<dbReference type="EMBL" id="CAJZCX010000008">
    <property type="protein sequence ID" value="CAG9477855.1"/>
    <property type="molecule type" value="Genomic_DNA"/>
</dbReference>
<feature type="transmembrane region" description="Helical" evidence="3">
    <location>
        <begin position="221"/>
        <end position="243"/>
    </location>
</feature>
<evidence type="ECO:0000313" key="4">
    <source>
        <dbReference type="EMBL" id="CAG9477855.1"/>
    </source>
</evidence>
<keyword evidence="3" id="KW-0472">Membrane</keyword>
<dbReference type="AlphaFoldDB" id="A0A1G4GZY3"/>
<proteinExistence type="inferred from homology"/>
<dbReference type="InterPro" id="IPR024078">
    <property type="entry name" value="LmbE-like_dom_sf"/>
</dbReference>
<evidence type="ECO:0000256" key="1">
    <source>
        <dbReference type="ARBA" id="ARBA00006066"/>
    </source>
</evidence>
<dbReference type="VEuPathDB" id="PlasmoDB:PVW1_110030400"/>
<reference evidence="7 8" key="1">
    <citation type="submission" date="2016-07" db="EMBL/GenBank/DDBJ databases">
        <authorList>
            <consortium name="Pathogen Informatics"/>
        </authorList>
    </citation>
    <scope>NUCLEOTIDE SEQUENCE [LARGE SCALE GENOMIC DNA]</scope>
    <source>
        <strain evidence="4">PvW1</strain>
    </source>
</reference>
<keyword evidence="3" id="KW-0812">Transmembrane</keyword>
<accession>A0A1G4GZY3</accession>
<dbReference type="GO" id="GO:0006506">
    <property type="term" value="P:GPI anchor biosynthetic process"/>
    <property type="evidence" value="ECO:0007669"/>
    <property type="project" value="UniProtKB-UniPathway"/>
</dbReference>
<comment type="similarity">
    <text evidence="1">Belongs to the PIGL family.</text>
</comment>
<dbReference type="GO" id="GO:0000225">
    <property type="term" value="F:N-acetylglucosaminylphosphatidylinositol deacetylase activity"/>
    <property type="evidence" value="ECO:0007669"/>
    <property type="project" value="UniProtKB-EC"/>
</dbReference>
<dbReference type="SUPFAM" id="SSF102588">
    <property type="entry name" value="LmbE-like"/>
    <property type="match status" value="1"/>
</dbReference>
<dbReference type="Gene3D" id="3.40.50.10320">
    <property type="entry name" value="LmbE-like"/>
    <property type="match status" value="1"/>
</dbReference>
<gene>
    <name evidence="6" type="ORF">PVC01_110030200</name>
    <name evidence="5" type="ORF">PVT01_110029200</name>
    <name evidence="4" type="ORF">PVW1_110030400</name>
</gene>
<evidence type="ECO:0000313" key="6">
    <source>
        <dbReference type="EMBL" id="SCO73615.1"/>
    </source>
</evidence>
<keyword evidence="3" id="KW-1133">Transmembrane helix</keyword>
<dbReference type="VEuPathDB" id="PlasmoDB:PVX_114344"/>
<organism evidence="5 7">
    <name type="scientific">Plasmodium vivax</name>
    <name type="common">malaria parasite P. vivax</name>
    <dbReference type="NCBI Taxonomy" id="5855"/>
    <lineage>
        <taxon>Eukaryota</taxon>
        <taxon>Sar</taxon>
        <taxon>Alveolata</taxon>
        <taxon>Apicomplexa</taxon>
        <taxon>Aconoidasida</taxon>
        <taxon>Haemosporida</taxon>
        <taxon>Plasmodiidae</taxon>
        <taxon>Plasmodium</taxon>
        <taxon>Plasmodium (Plasmodium)</taxon>
    </lineage>
</organism>
<evidence type="ECO:0000256" key="3">
    <source>
        <dbReference type="SAM" id="Phobius"/>
    </source>
</evidence>
<feature type="transmembrane region" description="Helical" evidence="3">
    <location>
        <begin position="180"/>
        <end position="201"/>
    </location>
</feature>
<dbReference type="Proteomes" id="UP000779233">
    <property type="component" value="Unassembled WGS sequence"/>
</dbReference>
<evidence type="ECO:0000313" key="8">
    <source>
        <dbReference type="Proteomes" id="UP000305196"/>
    </source>
</evidence>
<dbReference type="GO" id="GO:0016020">
    <property type="term" value="C:membrane"/>
    <property type="evidence" value="ECO:0007669"/>
    <property type="project" value="GOC"/>
</dbReference>
<evidence type="ECO:0000313" key="7">
    <source>
        <dbReference type="Proteomes" id="UP000196402"/>
    </source>
</evidence>
<evidence type="ECO:0000313" key="5">
    <source>
        <dbReference type="EMBL" id="SCO68150.1"/>
    </source>
</evidence>
<dbReference type="EMBL" id="LT615266">
    <property type="protein sequence ID" value="SCO73615.1"/>
    <property type="molecule type" value="Genomic_DNA"/>
</dbReference>
<dbReference type="EMBL" id="LT615249">
    <property type="protein sequence ID" value="SCO68150.1"/>
    <property type="molecule type" value="Genomic_DNA"/>
</dbReference>
<dbReference type="Proteomes" id="UP000305196">
    <property type="component" value="Chromosome 11"/>
</dbReference>
<sequence length="250" mass="29345">MQHLSCPCACAWTGVVLLLGGVFYFLWHYLSERKKDLLTWLKEKENVSFVIAHPDDEIMFFFPTIKLLFEKKKKEEIFLLSLTNGDFYSQGKIREKELYHVWSYLGGVKNNCKVMNDPDVQDGSALWNDQHLADILADYCTRCNISNVLTFDGYGVSGHPNHISVHRSARLLSKRMGIKVLTLHSTHLIVKYLGMFSLPFLLQKRFLTFRFNPVLLLRLMYLYRSQFVYYRILFCLFSQYAYFNAFDLIS</sequence>
<dbReference type="PANTHER" id="PTHR12993">
    <property type="entry name" value="N-ACETYLGLUCOSAMINYL-PHOSPHATIDYLINOSITOL DE-N-ACETYLASE-RELATED"/>
    <property type="match status" value="1"/>
</dbReference>